<accession>A0ABQ5C7F9</accession>
<comment type="caution">
    <text evidence="3">The sequence shown here is derived from an EMBL/GenBank/DDBJ whole genome shotgun (WGS) entry which is preliminary data.</text>
</comment>
<reference evidence="3" key="2">
    <citation type="submission" date="2022-01" db="EMBL/GenBank/DDBJ databases">
        <authorList>
            <person name="Yamashiro T."/>
            <person name="Shiraishi A."/>
            <person name="Satake H."/>
            <person name="Nakayama K."/>
        </authorList>
    </citation>
    <scope>NUCLEOTIDE SEQUENCE</scope>
</reference>
<organism evidence="3 4">
    <name type="scientific">Tanacetum coccineum</name>
    <dbReference type="NCBI Taxonomy" id="301880"/>
    <lineage>
        <taxon>Eukaryota</taxon>
        <taxon>Viridiplantae</taxon>
        <taxon>Streptophyta</taxon>
        <taxon>Embryophyta</taxon>
        <taxon>Tracheophyta</taxon>
        <taxon>Spermatophyta</taxon>
        <taxon>Magnoliopsida</taxon>
        <taxon>eudicotyledons</taxon>
        <taxon>Gunneridae</taxon>
        <taxon>Pentapetalae</taxon>
        <taxon>asterids</taxon>
        <taxon>campanulids</taxon>
        <taxon>Asterales</taxon>
        <taxon>Asteraceae</taxon>
        <taxon>Asteroideae</taxon>
        <taxon>Anthemideae</taxon>
        <taxon>Anthemidinae</taxon>
        <taxon>Tanacetum</taxon>
    </lineage>
</organism>
<evidence type="ECO:0000313" key="3">
    <source>
        <dbReference type="EMBL" id="GJT21149.1"/>
    </source>
</evidence>
<feature type="domain" description="Integrase zinc-binding" evidence="1">
    <location>
        <begin position="69"/>
        <end position="98"/>
    </location>
</feature>
<name>A0ABQ5C7F9_9ASTR</name>
<dbReference type="Gene3D" id="1.10.340.70">
    <property type="match status" value="1"/>
</dbReference>
<dbReference type="InterPro" id="IPR041588">
    <property type="entry name" value="Integrase_H2C2"/>
</dbReference>
<dbReference type="PANTHER" id="PTHR45835">
    <property type="entry name" value="YALI0A06105P"/>
    <property type="match status" value="1"/>
</dbReference>
<protein>
    <submittedName>
        <fullName evidence="3">Nucleotidyltransferase, ribonuclease H</fullName>
    </submittedName>
</protein>
<dbReference type="Proteomes" id="UP001151760">
    <property type="component" value="Unassembled WGS sequence"/>
</dbReference>
<dbReference type="InterPro" id="IPR036397">
    <property type="entry name" value="RNaseH_sf"/>
</dbReference>
<evidence type="ECO:0000313" key="4">
    <source>
        <dbReference type="Proteomes" id="UP001151760"/>
    </source>
</evidence>
<keyword evidence="4" id="KW-1185">Reference proteome</keyword>
<dbReference type="PANTHER" id="PTHR45835:SF107">
    <property type="entry name" value="INTEGRASE CATALYTIC DOMAIN-CONTAINING PROTEIN"/>
    <property type="match status" value="1"/>
</dbReference>
<dbReference type="EMBL" id="BQNB010012022">
    <property type="protein sequence ID" value="GJS98169.1"/>
    <property type="molecule type" value="Genomic_DNA"/>
</dbReference>
<dbReference type="Gene3D" id="3.30.420.10">
    <property type="entry name" value="Ribonuclease H-like superfamily/Ribonuclease H"/>
    <property type="match status" value="1"/>
</dbReference>
<evidence type="ECO:0000259" key="1">
    <source>
        <dbReference type="Pfam" id="PF17921"/>
    </source>
</evidence>
<reference evidence="3" key="1">
    <citation type="journal article" date="2022" name="Int. J. Mol. Sci.">
        <title>Draft Genome of Tanacetum Coccineum: Genomic Comparison of Closely Related Tanacetum-Family Plants.</title>
        <authorList>
            <person name="Yamashiro T."/>
            <person name="Shiraishi A."/>
            <person name="Nakayama K."/>
            <person name="Satake H."/>
        </authorList>
    </citation>
    <scope>NUCLEOTIDE SEQUENCE</scope>
</reference>
<proteinExistence type="predicted"/>
<gene>
    <name evidence="2" type="ORF">Tco_0819339</name>
    <name evidence="3" type="ORF">Tco_0891086</name>
</gene>
<dbReference type="EMBL" id="BQNB010013865">
    <property type="protein sequence ID" value="GJT21149.1"/>
    <property type="molecule type" value="Genomic_DNA"/>
</dbReference>
<evidence type="ECO:0000313" key="2">
    <source>
        <dbReference type="EMBL" id="GJS98169.1"/>
    </source>
</evidence>
<sequence>MNLRERSKTERCRETEYGRRLSLLEDLETLFVKFDIRDQDEITKHDFSFKAKRIKSSKQAIASYNPNRSDLRREILKECHDSKWAGHPGITRTLALVEGVGTFYRPRLGDYVLDEMLVKADELYCQQDNIEQKKLGGLLEPLSTPKVTMEGAFPWTLYIFLPRSPEEGGSIIVVVDRFLKYGTFIAAPPDVMADDTAKLFFKNVVKQTEMVNASIRCSNLYLRHYVSANKHDWAKLLDVPQLSYNMQQSKATGKSPFELVTGSQPLTPNALSASYEGNEEVDEKRRHVEFKVGDQVMVNLLPQQFKSLRKVHTGLIRRYEGPFPVIGRIGKWNSNEIEEREGLEALGKCP</sequence>
<dbReference type="Pfam" id="PF17921">
    <property type="entry name" value="Integrase_H2C2"/>
    <property type="match status" value="1"/>
</dbReference>